<evidence type="ECO:0000256" key="16">
    <source>
        <dbReference type="NCBIfam" id="TIGR00560"/>
    </source>
</evidence>
<evidence type="ECO:0000256" key="12">
    <source>
        <dbReference type="ARBA" id="ARBA00023136"/>
    </source>
</evidence>
<evidence type="ECO:0000313" key="19">
    <source>
        <dbReference type="EMBL" id="RDH44303.1"/>
    </source>
</evidence>
<keyword evidence="9 18" id="KW-0812">Transmembrane</keyword>
<evidence type="ECO:0000256" key="11">
    <source>
        <dbReference type="ARBA" id="ARBA00023098"/>
    </source>
</evidence>
<evidence type="ECO:0000256" key="13">
    <source>
        <dbReference type="ARBA" id="ARBA00023209"/>
    </source>
</evidence>
<evidence type="ECO:0000313" key="20">
    <source>
        <dbReference type="Proteomes" id="UP000257039"/>
    </source>
</evidence>
<dbReference type="Gene3D" id="1.20.120.1760">
    <property type="match status" value="1"/>
</dbReference>
<evidence type="ECO:0000256" key="6">
    <source>
        <dbReference type="ARBA" id="ARBA00014944"/>
    </source>
</evidence>
<keyword evidence="10 18" id="KW-1133">Transmembrane helix</keyword>
<comment type="catalytic activity">
    <reaction evidence="15">
        <text>a CDP-1,2-diacyl-sn-glycerol + sn-glycerol 3-phosphate = a 1,2-diacyl-sn-glycero-3-phospho-(1'-sn-glycero-3'-phosphate) + CMP + H(+)</text>
        <dbReference type="Rhea" id="RHEA:12593"/>
        <dbReference type="ChEBI" id="CHEBI:15378"/>
        <dbReference type="ChEBI" id="CHEBI:57597"/>
        <dbReference type="ChEBI" id="CHEBI:58332"/>
        <dbReference type="ChEBI" id="CHEBI:60110"/>
        <dbReference type="ChEBI" id="CHEBI:60377"/>
        <dbReference type="EC" id="2.7.8.5"/>
    </reaction>
</comment>
<dbReference type="GO" id="GO:0050793">
    <property type="term" value="P:regulation of developmental process"/>
    <property type="evidence" value="ECO:0007669"/>
    <property type="project" value="UniProtKB-ARBA"/>
</dbReference>
<evidence type="ECO:0000256" key="8">
    <source>
        <dbReference type="ARBA" id="ARBA00022679"/>
    </source>
</evidence>
<comment type="caution">
    <text evidence="19">The sequence shown here is derived from an EMBL/GenBank/DDBJ whole genome shotgun (WGS) entry which is preliminary data.</text>
</comment>
<keyword evidence="11" id="KW-0443">Lipid metabolism</keyword>
<reference evidence="19 20" key="1">
    <citation type="submission" date="2017-04" db="EMBL/GenBank/DDBJ databases">
        <title>Draft genome sequence of Zooshikella ganghwensis VG4 isolated from Red Sea sediments.</title>
        <authorList>
            <person name="Rehman Z."/>
            <person name="Alam I."/>
            <person name="Kamau A."/>
            <person name="Bajic V."/>
            <person name="Leiknes T."/>
        </authorList>
    </citation>
    <scope>NUCLEOTIDE SEQUENCE [LARGE SCALE GENOMIC DNA]</scope>
    <source>
        <strain evidence="19 20">VG4</strain>
    </source>
</reference>
<evidence type="ECO:0000256" key="5">
    <source>
        <dbReference type="ARBA" id="ARBA00013170"/>
    </source>
</evidence>
<dbReference type="PIRSF" id="PIRSF000847">
    <property type="entry name" value="Phos_ph_gly_syn"/>
    <property type="match status" value="1"/>
</dbReference>
<dbReference type="EC" id="2.7.8.5" evidence="5 16"/>
<dbReference type="PANTHER" id="PTHR14269:SF62">
    <property type="entry name" value="CDP-DIACYLGLYCEROL--GLYCEROL-3-PHOSPHATE 3-PHOSPHATIDYLTRANSFERASE 1, CHLOROPLASTIC"/>
    <property type="match status" value="1"/>
</dbReference>
<sequence>MNIPNYLTLLRIVLIPVIVLIYYLPIPWSYQASACIFALAGITDWFDGYLARRLNQATPFGAFLDPVADKLMVAIALALLVEEYSHLWLTIPAIIIIGREIVISALREWMAEIGKRTSVAVSFVGKLKTAVQMLAIFLLLASPAGYPSTIFYIGISCLYLAAILTLWSMVVYLRTAWADLIPLKE</sequence>
<dbReference type="GO" id="GO:0005737">
    <property type="term" value="C:cytoplasm"/>
    <property type="evidence" value="ECO:0007669"/>
    <property type="project" value="UniProtKB-ARBA"/>
</dbReference>
<dbReference type="InterPro" id="IPR004570">
    <property type="entry name" value="Phosphatidylglycerol_P_synth"/>
</dbReference>
<proteinExistence type="inferred from homology"/>
<keyword evidence="8 17" id="KW-0808">Transferase</keyword>
<evidence type="ECO:0000256" key="10">
    <source>
        <dbReference type="ARBA" id="ARBA00022989"/>
    </source>
</evidence>
<dbReference type="InterPro" id="IPR000462">
    <property type="entry name" value="CDP-OH_P_trans"/>
</dbReference>
<dbReference type="Pfam" id="PF01066">
    <property type="entry name" value="CDP-OH_P_transf"/>
    <property type="match status" value="1"/>
</dbReference>
<organism evidence="19 20">
    <name type="scientific">Zooshikella ganghwensis</name>
    <dbReference type="NCBI Taxonomy" id="202772"/>
    <lineage>
        <taxon>Bacteria</taxon>
        <taxon>Pseudomonadati</taxon>
        <taxon>Pseudomonadota</taxon>
        <taxon>Gammaproteobacteria</taxon>
        <taxon>Oceanospirillales</taxon>
        <taxon>Zooshikellaceae</taxon>
        <taxon>Zooshikella</taxon>
    </lineage>
</organism>
<evidence type="ECO:0000256" key="3">
    <source>
        <dbReference type="ARBA" id="ARBA00005042"/>
    </source>
</evidence>
<dbReference type="PROSITE" id="PS00379">
    <property type="entry name" value="CDP_ALCOHOL_P_TRANSF"/>
    <property type="match status" value="1"/>
</dbReference>
<keyword evidence="12 18" id="KW-0472">Membrane</keyword>
<dbReference type="GO" id="GO:0036094">
    <property type="term" value="F:small molecule binding"/>
    <property type="evidence" value="ECO:0007669"/>
    <property type="project" value="UniProtKB-ARBA"/>
</dbReference>
<dbReference type="Proteomes" id="UP000257039">
    <property type="component" value="Unassembled WGS sequence"/>
</dbReference>
<evidence type="ECO:0000256" key="4">
    <source>
        <dbReference type="ARBA" id="ARBA00010441"/>
    </source>
</evidence>
<keyword evidence="13" id="KW-0594">Phospholipid biosynthesis</keyword>
<dbReference type="AlphaFoldDB" id="A0A4P9VLV2"/>
<feature type="transmembrane region" description="Helical" evidence="18">
    <location>
        <begin position="87"/>
        <end position="106"/>
    </location>
</feature>
<evidence type="ECO:0000256" key="17">
    <source>
        <dbReference type="RuleBase" id="RU003750"/>
    </source>
</evidence>
<dbReference type="GO" id="GO:0046474">
    <property type="term" value="P:glycerophospholipid biosynthetic process"/>
    <property type="evidence" value="ECO:0007669"/>
    <property type="project" value="TreeGrafter"/>
</dbReference>
<accession>A0A4P9VLV2</accession>
<name>A0A4P9VLV2_9GAMM</name>
<keyword evidence="20" id="KW-1185">Reference proteome</keyword>
<evidence type="ECO:0000256" key="1">
    <source>
        <dbReference type="ARBA" id="ARBA00001936"/>
    </source>
</evidence>
<evidence type="ECO:0000256" key="15">
    <source>
        <dbReference type="ARBA" id="ARBA00048586"/>
    </source>
</evidence>
<dbReference type="PANTHER" id="PTHR14269">
    <property type="entry name" value="CDP-DIACYLGLYCEROL--GLYCEROL-3-PHOSPHATE 3-PHOSPHATIDYLTRANSFERASE-RELATED"/>
    <property type="match status" value="1"/>
</dbReference>
<feature type="transmembrane region" description="Helical" evidence="18">
    <location>
        <begin position="127"/>
        <end position="144"/>
    </location>
</feature>
<dbReference type="InterPro" id="IPR043130">
    <property type="entry name" value="CDP-OH_PTrfase_TM_dom"/>
</dbReference>
<evidence type="ECO:0000256" key="14">
    <source>
        <dbReference type="ARBA" id="ARBA00023264"/>
    </source>
</evidence>
<evidence type="ECO:0000256" key="18">
    <source>
        <dbReference type="SAM" id="Phobius"/>
    </source>
</evidence>
<feature type="transmembrane region" description="Helical" evidence="18">
    <location>
        <begin position="150"/>
        <end position="173"/>
    </location>
</feature>
<dbReference type="FunFam" id="1.20.120.1760:FF:000008">
    <property type="entry name" value="CDP-diacylglycerol--glycerol-3-phosphate 3-phosphatidyltransferase 2"/>
    <property type="match status" value="1"/>
</dbReference>
<keyword evidence="14" id="KW-1208">Phospholipid metabolism</keyword>
<keyword evidence="7" id="KW-0444">Lipid biosynthesis</keyword>
<comment type="cofactor">
    <cofactor evidence="1">
        <name>Mn(2+)</name>
        <dbReference type="ChEBI" id="CHEBI:29035"/>
    </cofactor>
</comment>
<dbReference type="EMBL" id="NDXW01000001">
    <property type="protein sequence ID" value="RDH44303.1"/>
    <property type="molecule type" value="Genomic_DNA"/>
</dbReference>
<evidence type="ECO:0000256" key="7">
    <source>
        <dbReference type="ARBA" id="ARBA00022516"/>
    </source>
</evidence>
<dbReference type="InterPro" id="IPR050324">
    <property type="entry name" value="CDP-alcohol_PTase-I"/>
</dbReference>
<comment type="similarity">
    <text evidence="4 17">Belongs to the CDP-alcohol phosphatidyltransferase class-I family.</text>
</comment>
<comment type="subcellular location">
    <subcellularLocation>
        <location evidence="2">Membrane</location>
        <topology evidence="2">Multi-pass membrane protein</topology>
    </subcellularLocation>
</comment>
<dbReference type="RefSeq" id="WP_027708060.1">
    <property type="nucleotide sequence ID" value="NZ_JAEVHG010000003.1"/>
</dbReference>
<dbReference type="GO" id="GO:0008444">
    <property type="term" value="F:CDP-diacylglycerol-glycerol-3-phosphate 3-phosphatidyltransferase activity"/>
    <property type="evidence" value="ECO:0007669"/>
    <property type="project" value="UniProtKB-UniRule"/>
</dbReference>
<protein>
    <recommendedName>
        <fullName evidence="6 16">CDP-diacylglycerol--glycerol-3-phosphate 3-phosphatidyltransferase</fullName>
        <ecNumber evidence="5 16">2.7.8.5</ecNumber>
    </recommendedName>
</protein>
<feature type="transmembrane region" description="Helical" evidence="18">
    <location>
        <begin position="7"/>
        <end position="24"/>
    </location>
</feature>
<evidence type="ECO:0000256" key="9">
    <source>
        <dbReference type="ARBA" id="ARBA00022692"/>
    </source>
</evidence>
<dbReference type="NCBIfam" id="TIGR00560">
    <property type="entry name" value="pgsA"/>
    <property type="match status" value="1"/>
</dbReference>
<gene>
    <name evidence="19" type="primary">pgsA</name>
    <name evidence="19" type="ORF">B9G39_13070</name>
</gene>
<dbReference type="InterPro" id="IPR048254">
    <property type="entry name" value="CDP_ALCOHOL_P_TRANSF_CS"/>
</dbReference>
<comment type="pathway">
    <text evidence="3">Phospholipid metabolism; phosphatidylglycerol biosynthesis; phosphatidylglycerol from CDP-diacylglycerol: step 1/2.</text>
</comment>
<dbReference type="GO" id="GO:0005886">
    <property type="term" value="C:plasma membrane"/>
    <property type="evidence" value="ECO:0007669"/>
    <property type="project" value="TreeGrafter"/>
</dbReference>
<evidence type="ECO:0000256" key="2">
    <source>
        <dbReference type="ARBA" id="ARBA00004141"/>
    </source>
</evidence>